<keyword evidence="2" id="KW-1185">Reference proteome</keyword>
<reference evidence="1" key="2">
    <citation type="submission" date="2020-06" db="EMBL/GenBank/DDBJ databases">
        <authorList>
            <person name="Sheffer M."/>
        </authorList>
    </citation>
    <scope>NUCLEOTIDE SEQUENCE</scope>
</reference>
<accession>A0A8T0FK12</accession>
<dbReference type="AlphaFoldDB" id="A0A8T0FK12"/>
<sequence length="159" mass="18249">MIRGSKISFLGKGSKCALVLLVQEMDIEIPTDERNIVNCFKNDTKDEHFINSTNHGYIMSYGVLHRYCPDTEYEEADFVVSNQDRERVLKKCHDAPTADHYVAEERQDSVVGPVPAGFDYRSKFSSSLKYVMLVCVKYDIQGKTHSGWNDLEIQRQFAE</sequence>
<organism evidence="1 2">
    <name type="scientific">Argiope bruennichi</name>
    <name type="common">Wasp spider</name>
    <name type="synonym">Aranea bruennichi</name>
    <dbReference type="NCBI Taxonomy" id="94029"/>
    <lineage>
        <taxon>Eukaryota</taxon>
        <taxon>Metazoa</taxon>
        <taxon>Ecdysozoa</taxon>
        <taxon>Arthropoda</taxon>
        <taxon>Chelicerata</taxon>
        <taxon>Arachnida</taxon>
        <taxon>Araneae</taxon>
        <taxon>Araneomorphae</taxon>
        <taxon>Entelegynae</taxon>
        <taxon>Araneoidea</taxon>
        <taxon>Araneidae</taxon>
        <taxon>Argiope</taxon>
    </lineage>
</organism>
<gene>
    <name evidence="1" type="ORF">HNY73_006429</name>
</gene>
<proteinExistence type="predicted"/>
<dbReference type="EMBL" id="JABXBU010000011">
    <property type="protein sequence ID" value="KAF8791587.1"/>
    <property type="molecule type" value="Genomic_DNA"/>
</dbReference>
<reference evidence="1" key="1">
    <citation type="journal article" date="2020" name="bioRxiv">
        <title>Chromosome-level reference genome of the European wasp spider Argiope bruennichi: a resource for studies on range expansion and evolutionary adaptation.</title>
        <authorList>
            <person name="Sheffer M.M."/>
            <person name="Hoppe A."/>
            <person name="Krehenwinkel H."/>
            <person name="Uhl G."/>
            <person name="Kuss A.W."/>
            <person name="Jensen L."/>
            <person name="Jensen C."/>
            <person name="Gillespie R.G."/>
            <person name="Hoff K.J."/>
            <person name="Prost S."/>
        </authorList>
    </citation>
    <scope>NUCLEOTIDE SEQUENCE</scope>
</reference>
<dbReference type="Proteomes" id="UP000807504">
    <property type="component" value="Unassembled WGS sequence"/>
</dbReference>
<evidence type="ECO:0000313" key="2">
    <source>
        <dbReference type="Proteomes" id="UP000807504"/>
    </source>
</evidence>
<name>A0A8T0FK12_ARGBR</name>
<evidence type="ECO:0000313" key="1">
    <source>
        <dbReference type="EMBL" id="KAF8791587.1"/>
    </source>
</evidence>
<protein>
    <submittedName>
        <fullName evidence="1">Uncharacterized protein</fullName>
    </submittedName>
</protein>
<comment type="caution">
    <text evidence="1">The sequence shown here is derived from an EMBL/GenBank/DDBJ whole genome shotgun (WGS) entry which is preliminary data.</text>
</comment>